<comment type="caution">
    <text evidence="1">The sequence shown here is derived from an EMBL/GenBank/DDBJ whole genome shotgun (WGS) entry which is preliminary data.</text>
</comment>
<protein>
    <submittedName>
        <fullName evidence="1">Uncharacterized protein</fullName>
    </submittedName>
</protein>
<evidence type="ECO:0000313" key="2">
    <source>
        <dbReference type="Proteomes" id="UP001497535"/>
    </source>
</evidence>
<name>A0ACB0ZAH5_MELEN</name>
<organism evidence="1 2">
    <name type="scientific">Meloidogyne enterolobii</name>
    <name type="common">Root-knot nematode worm</name>
    <name type="synonym">Meloidogyne mayaguensis</name>
    <dbReference type="NCBI Taxonomy" id="390850"/>
    <lineage>
        <taxon>Eukaryota</taxon>
        <taxon>Metazoa</taxon>
        <taxon>Ecdysozoa</taxon>
        <taxon>Nematoda</taxon>
        <taxon>Chromadorea</taxon>
        <taxon>Rhabditida</taxon>
        <taxon>Tylenchina</taxon>
        <taxon>Tylenchomorpha</taxon>
        <taxon>Tylenchoidea</taxon>
        <taxon>Meloidogynidae</taxon>
        <taxon>Meloidogyninae</taxon>
        <taxon>Meloidogyne</taxon>
    </lineage>
</organism>
<proteinExistence type="predicted"/>
<keyword evidence="2" id="KW-1185">Reference proteome</keyword>
<dbReference type="Proteomes" id="UP001497535">
    <property type="component" value="Unassembled WGS sequence"/>
</dbReference>
<sequence>MDESLSNTDLESKENIRIEDLIKFHKEFIKILQMKFNEERENNVNLEKKNNSLENELNETKKQIGKINSERGKEIKNLGEIILQLKIENNQLKEKINSSEEKNKQSKNCPRCRFPAALTDIKQLFVEESGDSSDDSSDEFTESKSQINFVKIKNKWKEIDSGYSMCCTNNCINTENPDGNCVKGYGYGNIIDEENIKYINCLEGKCFDQYITVYAENSFKAPQNSFNYSLYYFEVKCKFEREKSSVWMNIGLKNLNTNKYIYYYANNAKIYNEKDEAFNVSIYWKNNDYFGCGLVYPPTNMTNKFPYVFFTQNGKEIGEEILLKDNSESYKPFVWLKSHSVEANFGNNLEEKPFKYDISDHLILK</sequence>
<accession>A0ACB0ZAH5</accession>
<gene>
    <name evidence="1" type="ORF">MENTE1834_LOCUS22703</name>
</gene>
<reference evidence="1" key="1">
    <citation type="submission" date="2023-11" db="EMBL/GenBank/DDBJ databases">
        <authorList>
            <person name="Poullet M."/>
        </authorList>
    </citation>
    <scope>NUCLEOTIDE SEQUENCE</scope>
    <source>
        <strain evidence="1">E1834</strain>
    </source>
</reference>
<evidence type="ECO:0000313" key="1">
    <source>
        <dbReference type="EMBL" id="CAK5075875.1"/>
    </source>
</evidence>
<dbReference type="EMBL" id="CAVMJV010000028">
    <property type="protein sequence ID" value="CAK5075875.1"/>
    <property type="molecule type" value="Genomic_DNA"/>
</dbReference>